<dbReference type="Gene3D" id="3.40.50.12650">
    <property type="match status" value="1"/>
</dbReference>
<dbReference type="Proteomes" id="UP000242180">
    <property type="component" value="Unassembled WGS sequence"/>
</dbReference>
<comment type="caution">
    <text evidence="8">The sequence shown here is derived from an EMBL/GenBank/DDBJ whole genome shotgun (WGS) entry which is preliminary data.</text>
</comment>
<dbReference type="OrthoDB" id="262529at2759"/>
<dbReference type="InterPro" id="IPR001279">
    <property type="entry name" value="Metallo-B-lactamas"/>
</dbReference>
<name>A0A1X2H3H0_SYNRA</name>
<protein>
    <submittedName>
        <fullName evidence="8">DNA repair metallo-beta-lactamase-domain-containing protein</fullName>
    </submittedName>
</protein>
<dbReference type="Pfam" id="PF07522">
    <property type="entry name" value="DRMBL"/>
    <property type="match status" value="1"/>
</dbReference>
<dbReference type="GO" id="GO:0036297">
    <property type="term" value="P:interstrand cross-link repair"/>
    <property type="evidence" value="ECO:0007669"/>
    <property type="project" value="TreeGrafter"/>
</dbReference>
<dbReference type="PANTHER" id="PTHR23240">
    <property type="entry name" value="DNA CROSS-LINK REPAIR PROTEIN PSO2/SNM1-RELATED"/>
    <property type="match status" value="1"/>
</dbReference>
<organism evidence="8 9">
    <name type="scientific">Syncephalastrum racemosum</name>
    <name type="common">Filamentous fungus</name>
    <dbReference type="NCBI Taxonomy" id="13706"/>
    <lineage>
        <taxon>Eukaryota</taxon>
        <taxon>Fungi</taxon>
        <taxon>Fungi incertae sedis</taxon>
        <taxon>Mucoromycota</taxon>
        <taxon>Mucoromycotina</taxon>
        <taxon>Mucoromycetes</taxon>
        <taxon>Mucorales</taxon>
        <taxon>Syncephalastraceae</taxon>
        <taxon>Syncephalastrum</taxon>
    </lineage>
</organism>
<dbReference type="GO" id="GO:0003684">
    <property type="term" value="F:damaged DNA binding"/>
    <property type="evidence" value="ECO:0007669"/>
    <property type="project" value="TreeGrafter"/>
</dbReference>
<keyword evidence="9" id="KW-1185">Reference proteome</keyword>
<dbReference type="FunCoup" id="A0A1X2H3H0">
    <property type="interactions" value="387"/>
</dbReference>
<reference evidence="8 9" key="1">
    <citation type="submission" date="2016-07" db="EMBL/GenBank/DDBJ databases">
        <title>Pervasive Adenine N6-methylation of Active Genes in Fungi.</title>
        <authorList>
            <consortium name="DOE Joint Genome Institute"/>
            <person name="Mondo S.J."/>
            <person name="Dannebaum R.O."/>
            <person name="Kuo R.C."/>
            <person name="Labutti K."/>
            <person name="Haridas S."/>
            <person name="Kuo A."/>
            <person name="Salamov A."/>
            <person name="Ahrendt S.R."/>
            <person name="Lipzen A."/>
            <person name="Sullivan W."/>
            <person name="Andreopoulos W.B."/>
            <person name="Clum A."/>
            <person name="Lindquist E."/>
            <person name="Daum C."/>
            <person name="Ramamoorthy G.K."/>
            <person name="Gryganskyi A."/>
            <person name="Culley D."/>
            <person name="Magnuson J.K."/>
            <person name="James T.Y."/>
            <person name="O'Malley M.A."/>
            <person name="Stajich J.E."/>
            <person name="Spatafora J.W."/>
            <person name="Visel A."/>
            <person name="Grigoriev I.V."/>
        </authorList>
    </citation>
    <scope>NUCLEOTIDE SEQUENCE [LARGE SCALE GENOMIC DNA]</scope>
    <source>
        <strain evidence="8 9">NRRL 2496</strain>
    </source>
</reference>
<evidence type="ECO:0000256" key="1">
    <source>
        <dbReference type="ARBA" id="ARBA00004123"/>
    </source>
</evidence>
<dbReference type="PANTHER" id="PTHR23240:SF6">
    <property type="entry name" value="DNA CROSS-LINK REPAIR 1A PROTEIN"/>
    <property type="match status" value="1"/>
</dbReference>
<dbReference type="OMA" id="KSGPIYC"/>
<evidence type="ECO:0000256" key="2">
    <source>
        <dbReference type="ARBA" id="ARBA00010304"/>
    </source>
</evidence>
<dbReference type="InParanoid" id="A0A1X2H3H0"/>
<dbReference type="GO" id="GO:0005634">
    <property type="term" value="C:nucleus"/>
    <property type="evidence" value="ECO:0007669"/>
    <property type="project" value="UniProtKB-SubCell"/>
</dbReference>
<dbReference type="SUPFAM" id="SSF56281">
    <property type="entry name" value="Metallo-hydrolase/oxidoreductase"/>
    <property type="match status" value="1"/>
</dbReference>
<accession>A0A1X2H3H0</accession>
<evidence type="ECO:0000256" key="3">
    <source>
        <dbReference type="ARBA" id="ARBA00022763"/>
    </source>
</evidence>
<dbReference type="GO" id="GO:0006303">
    <property type="term" value="P:double-strand break repair via nonhomologous end joining"/>
    <property type="evidence" value="ECO:0007669"/>
    <property type="project" value="TreeGrafter"/>
</dbReference>
<comment type="subcellular location">
    <subcellularLocation>
        <location evidence="1">Nucleus</location>
    </subcellularLocation>
</comment>
<dbReference type="STRING" id="13706.A0A1X2H3H0"/>
<keyword evidence="4" id="KW-0234">DNA repair</keyword>
<feature type="domain" description="DNA repair metallo-beta-lactamase" evidence="6">
    <location>
        <begin position="247"/>
        <end position="374"/>
    </location>
</feature>
<evidence type="ECO:0000259" key="6">
    <source>
        <dbReference type="Pfam" id="PF07522"/>
    </source>
</evidence>
<evidence type="ECO:0000313" key="8">
    <source>
        <dbReference type="EMBL" id="ORY92341.1"/>
    </source>
</evidence>
<sequence>MRLGTPFTVDAFCYGKIPDCDAYFLSHYHSDHYRGISHTWTHGPIYCSEITARLLIQRQQVDPSYVHPLPMDEDCLIKEKSGATVRLIDANHCPGAVLFLFRIEEKQKQLRYLHTGDFRANPRMCIHPSLREPIDIVYLDTTYMNPKHIFPPQSETIAAACEIVMEYSLQDDSDEDHRETGKQETSMNLKRIKFPKDLLVVVGSYALGKERIFLGKSLSASLARLLHTKIFVTERKKQAINCIGDTELDELLTQDPYAAQVHVIPIQDIQPESMKAYYNSLQPHFHTMLAFRPTGWTYSPSTAEKTAASHYSSSLQYWINQTGSPSHARLKATFMTDNIKIYGVPYSEHSSFRELASFVASLDIRRIVPTVNIHSENSRKRMGDLLQKWEEEKRARKLTGVAPYTSLDSW</sequence>
<dbReference type="GO" id="GO:0035312">
    <property type="term" value="F:5'-3' DNA exonuclease activity"/>
    <property type="evidence" value="ECO:0007669"/>
    <property type="project" value="TreeGrafter"/>
</dbReference>
<feature type="domain" description="Metallo-beta-lactamase" evidence="7">
    <location>
        <begin position="17"/>
        <end position="160"/>
    </location>
</feature>
<dbReference type="Pfam" id="PF12706">
    <property type="entry name" value="Lactamase_B_2"/>
    <property type="match status" value="1"/>
</dbReference>
<gene>
    <name evidence="8" type="ORF">BCR43DRAFT_445522</name>
</gene>
<dbReference type="InterPro" id="IPR036866">
    <property type="entry name" value="RibonucZ/Hydroxyglut_hydro"/>
</dbReference>
<keyword evidence="3" id="KW-0227">DNA damage</keyword>
<evidence type="ECO:0000256" key="4">
    <source>
        <dbReference type="ARBA" id="ARBA00023204"/>
    </source>
</evidence>
<dbReference type="Gene3D" id="3.60.15.10">
    <property type="entry name" value="Ribonuclease Z/Hydroxyacylglutathione hydrolase-like"/>
    <property type="match status" value="1"/>
</dbReference>
<proteinExistence type="inferred from homology"/>
<dbReference type="EMBL" id="MCGN01000010">
    <property type="protein sequence ID" value="ORY92341.1"/>
    <property type="molecule type" value="Genomic_DNA"/>
</dbReference>
<dbReference type="CDD" id="cd16273">
    <property type="entry name" value="SNM1A-1C-like_MBL-fold"/>
    <property type="match status" value="1"/>
</dbReference>
<evidence type="ECO:0000313" key="9">
    <source>
        <dbReference type="Proteomes" id="UP000242180"/>
    </source>
</evidence>
<dbReference type="InterPro" id="IPR011084">
    <property type="entry name" value="DRMBL"/>
</dbReference>
<keyword evidence="5" id="KW-0539">Nucleus</keyword>
<dbReference type="AlphaFoldDB" id="A0A1X2H3H0"/>
<evidence type="ECO:0000256" key="5">
    <source>
        <dbReference type="ARBA" id="ARBA00023242"/>
    </source>
</evidence>
<evidence type="ECO:0000259" key="7">
    <source>
        <dbReference type="Pfam" id="PF12706"/>
    </source>
</evidence>
<comment type="similarity">
    <text evidence="2">Belongs to the DNA repair metallo-beta-lactamase (DRMBL) family.</text>
</comment>